<dbReference type="GO" id="GO:0000028">
    <property type="term" value="P:ribosomal small subunit assembly"/>
    <property type="evidence" value="ECO:0007669"/>
    <property type="project" value="TreeGrafter"/>
</dbReference>
<dbReference type="InterPro" id="IPR030388">
    <property type="entry name" value="G_ERA_dom"/>
</dbReference>
<evidence type="ECO:0000256" key="3">
    <source>
        <dbReference type="ARBA" id="ARBA00022517"/>
    </source>
</evidence>
<dbReference type="Proteomes" id="UP000238034">
    <property type="component" value="Unassembled WGS sequence"/>
</dbReference>
<dbReference type="EMBL" id="PVTH01000003">
    <property type="protein sequence ID" value="PRY53603.1"/>
    <property type="molecule type" value="Genomic_DNA"/>
</dbReference>
<dbReference type="OrthoDB" id="9805918at2"/>
<dbReference type="Pfam" id="PF01926">
    <property type="entry name" value="MMR_HSR1"/>
    <property type="match status" value="1"/>
</dbReference>
<dbReference type="InterPro" id="IPR015946">
    <property type="entry name" value="KH_dom-like_a/b"/>
</dbReference>
<feature type="binding site" evidence="7">
    <location>
        <begin position="12"/>
        <end position="19"/>
    </location>
    <ligand>
        <name>GTP</name>
        <dbReference type="ChEBI" id="CHEBI:37565"/>
    </ligand>
</feature>
<keyword evidence="5 7" id="KW-0694">RNA-binding</keyword>
<dbReference type="InterPro" id="IPR004044">
    <property type="entry name" value="KH_dom_type_2"/>
</dbReference>
<keyword evidence="4 7" id="KW-0547">Nucleotide-binding</keyword>
<keyword evidence="7" id="KW-0472">Membrane</keyword>
<dbReference type="Pfam" id="PF07650">
    <property type="entry name" value="KH_2"/>
    <property type="match status" value="1"/>
</dbReference>
<evidence type="ECO:0000313" key="13">
    <source>
        <dbReference type="Proteomes" id="UP000238034"/>
    </source>
</evidence>
<dbReference type="Gene3D" id="3.40.50.300">
    <property type="entry name" value="P-loop containing nucleotide triphosphate hydrolases"/>
    <property type="match status" value="1"/>
</dbReference>
<reference evidence="12 13" key="1">
    <citation type="submission" date="2018-03" db="EMBL/GenBank/DDBJ databases">
        <title>Genomic Encyclopedia of Type Strains, Phase III (KMG-III): the genomes of soil and plant-associated and newly described type strains.</title>
        <authorList>
            <person name="Whitman W."/>
        </authorList>
    </citation>
    <scope>NUCLEOTIDE SEQUENCE [LARGE SCALE GENOMIC DNA]</scope>
    <source>
        <strain evidence="12 13">CGMCC 1.9313</strain>
    </source>
</reference>
<evidence type="ECO:0000259" key="11">
    <source>
        <dbReference type="PROSITE" id="PS51713"/>
    </source>
</evidence>
<dbReference type="NCBIfam" id="TIGR00231">
    <property type="entry name" value="small_GTP"/>
    <property type="match status" value="1"/>
</dbReference>
<dbReference type="SUPFAM" id="SSF52540">
    <property type="entry name" value="P-loop containing nucleoside triphosphate hydrolases"/>
    <property type="match status" value="1"/>
</dbReference>
<dbReference type="CDD" id="cd04163">
    <property type="entry name" value="Era"/>
    <property type="match status" value="1"/>
</dbReference>
<feature type="domain" description="KH type-2" evidence="10">
    <location>
        <begin position="200"/>
        <end position="276"/>
    </location>
</feature>
<evidence type="ECO:0000256" key="7">
    <source>
        <dbReference type="HAMAP-Rule" id="MF_00367"/>
    </source>
</evidence>
<dbReference type="Gene3D" id="3.30.300.20">
    <property type="match status" value="1"/>
</dbReference>
<keyword evidence="13" id="KW-1185">Reference proteome</keyword>
<keyword evidence="3 7" id="KW-0690">Ribosome biogenesis</keyword>
<protein>
    <recommendedName>
        <fullName evidence="2 7">GTPase Era</fullName>
    </recommendedName>
</protein>
<feature type="region of interest" description="G5" evidence="8">
    <location>
        <begin position="148"/>
        <end position="150"/>
    </location>
</feature>
<evidence type="ECO:0000256" key="9">
    <source>
        <dbReference type="RuleBase" id="RU003761"/>
    </source>
</evidence>
<keyword evidence="7" id="KW-0963">Cytoplasm</keyword>
<dbReference type="GO" id="GO:0005886">
    <property type="term" value="C:plasma membrane"/>
    <property type="evidence" value="ECO:0007669"/>
    <property type="project" value="UniProtKB-SubCell"/>
</dbReference>
<dbReference type="InterPro" id="IPR006073">
    <property type="entry name" value="GTP-bd"/>
</dbReference>
<comment type="subunit">
    <text evidence="7">Monomer.</text>
</comment>
<dbReference type="InterPro" id="IPR005225">
    <property type="entry name" value="Small_GTP-bd"/>
</dbReference>
<dbReference type="HAMAP" id="MF_00367">
    <property type="entry name" value="GTPase_Era"/>
    <property type="match status" value="1"/>
</dbReference>
<feature type="binding site" evidence="7">
    <location>
        <begin position="119"/>
        <end position="122"/>
    </location>
    <ligand>
        <name>GTP</name>
        <dbReference type="ChEBI" id="CHEBI:37565"/>
    </ligand>
</feature>
<keyword evidence="7" id="KW-1003">Cell membrane</keyword>
<dbReference type="PRINTS" id="PR00326">
    <property type="entry name" value="GTP1OBG"/>
</dbReference>
<dbReference type="GO" id="GO:0070181">
    <property type="term" value="F:small ribosomal subunit rRNA binding"/>
    <property type="evidence" value="ECO:0007669"/>
    <property type="project" value="UniProtKB-UniRule"/>
</dbReference>
<dbReference type="InterPro" id="IPR005662">
    <property type="entry name" value="GTPase_Era-like"/>
</dbReference>
<dbReference type="CDD" id="cd22534">
    <property type="entry name" value="KH-II_Era"/>
    <property type="match status" value="1"/>
</dbReference>
<comment type="subcellular location">
    <subcellularLocation>
        <location evidence="7">Cytoplasm</location>
    </subcellularLocation>
    <subcellularLocation>
        <location evidence="7">Cell membrane</location>
        <topology evidence="7">Peripheral membrane protein</topology>
    </subcellularLocation>
</comment>
<dbReference type="PANTHER" id="PTHR42698:SF1">
    <property type="entry name" value="GTPASE ERA, MITOCHONDRIAL"/>
    <property type="match status" value="1"/>
</dbReference>
<gene>
    <name evidence="7" type="primary">era</name>
    <name evidence="12" type="ORF">B0I27_10372</name>
</gene>
<evidence type="ECO:0000256" key="5">
    <source>
        <dbReference type="ARBA" id="ARBA00022884"/>
    </source>
</evidence>
<feature type="region of interest" description="G4" evidence="8">
    <location>
        <begin position="119"/>
        <end position="122"/>
    </location>
</feature>
<keyword evidence="7" id="KW-0699">rRNA-binding</keyword>
<dbReference type="GO" id="GO:0005525">
    <property type="term" value="F:GTP binding"/>
    <property type="evidence" value="ECO:0007669"/>
    <property type="project" value="UniProtKB-UniRule"/>
</dbReference>
<dbReference type="GO" id="GO:0043024">
    <property type="term" value="F:ribosomal small subunit binding"/>
    <property type="evidence" value="ECO:0007669"/>
    <property type="project" value="TreeGrafter"/>
</dbReference>
<feature type="domain" description="Era-type G" evidence="11">
    <location>
        <begin position="4"/>
        <end position="169"/>
    </location>
</feature>
<dbReference type="InterPro" id="IPR027417">
    <property type="entry name" value="P-loop_NTPase"/>
</dbReference>
<dbReference type="FunFam" id="3.30.300.20:FF:000003">
    <property type="entry name" value="GTPase Era"/>
    <property type="match status" value="1"/>
</dbReference>
<evidence type="ECO:0000256" key="1">
    <source>
        <dbReference type="ARBA" id="ARBA00007921"/>
    </source>
</evidence>
<keyword evidence="6 7" id="KW-0342">GTP-binding</keyword>
<dbReference type="NCBIfam" id="TIGR00436">
    <property type="entry name" value="era"/>
    <property type="match status" value="1"/>
</dbReference>
<evidence type="ECO:0000256" key="6">
    <source>
        <dbReference type="ARBA" id="ARBA00023134"/>
    </source>
</evidence>
<dbReference type="NCBIfam" id="NF000908">
    <property type="entry name" value="PRK00089.1"/>
    <property type="match status" value="1"/>
</dbReference>
<feature type="region of interest" description="G1" evidence="8">
    <location>
        <begin position="12"/>
        <end position="19"/>
    </location>
</feature>
<feature type="region of interest" description="G2" evidence="8">
    <location>
        <begin position="38"/>
        <end position="42"/>
    </location>
</feature>
<dbReference type="PROSITE" id="PS50823">
    <property type="entry name" value="KH_TYPE_2"/>
    <property type="match status" value="1"/>
</dbReference>
<comment type="function">
    <text evidence="7">An essential GTPase that binds both GDP and GTP, with rapid nucleotide exchange. Plays a role in 16S rRNA processing and 30S ribosomal subunit biogenesis and possibly also in cell cycle regulation and energy metabolism.</text>
</comment>
<evidence type="ECO:0000256" key="2">
    <source>
        <dbReference type="ARBA" id="ARBA00020484"/>
    </source>
</evidence>
<evidence type="ECO:0000256" key="4">
    <source>
        <dbReference type="ARBA" id="ARBA00022741"/>
    </source>
</evidence>
<dbReference type="GO" id="GO:0003924">
    <property type="term" value="F:GTPase activity"/>
    <property type="evidence" value="ECO:0007669"/>
    <property type="project" value="UniProtKB-UniRule"/>
</dbReference>
<feature type="region of interest" description="G3" evidence="8">
    <location>
        <begin position="59"/>
        <end position="62"/>
    </location>
</feature>
<evidence type="ECO:0000313" key="12">
    <source>
        <dbReference type="EMBL" id="PRY53603.1"/>
    </source>
</evidence>
<dbReference type="SUPFAM" id="SSF54814">
    <property type="entry name" value="Prokaryotic type KH domain (KH-domain type II)"/>
    <property type="match status" value="1"/>
</dbReference>
<dbReference type="InterPro" id="IPR009019">
    <property type="entry name" value="KH_sf_prok-type"/>
</dbReference>
<dbReference type="PANTHER" id="PTHR42698">
    <property type="entry name" value="GTPASE ERA"/>
    <property type="match status" value="1"/>
</dbReference>
<organism evidence="12 13">
    <name type="scientific">Arcticibacter pallidicorallinus</name>
    <dbReference type="NCBI Taxonomy" id="1259464"/>
    <lineage>
        <taxon>Bacteria</taxon>
        <taxon>Pseudomonadati</taxon>
        <taxon>Bacteroidota</taxon>
        <taxon>Sphingobacteriia</taxon>
        <taxon>Sphingobacteriales</taxon>
        <taxon>Sphingobacteriaceae</taxon>
        <taxon>Arcticibacter</taxon>
    </lineage>
</organism>
<proteinExistence type="inferred from homology"/>
<evidence type="ECO:0000259" key="10">
    <source>
        <dbReference type="PROSITE" id="PS50823"/>
    </source>
</evidence>
<name>A0A2T0U6Q5_9SPHI</name>
<dbReference type="PROSITE" id="PS51713">
    <property type="entry name" value="G_ERA"/>
    <property type="match status" value="1"/>
</dbReference>
<evidence type="ECO:0000256" key="8">
    <source>
        <dbReference type="PROSITE-ProRule" id="PRU01050"/>
    </source>
</evidence>
<comment type="similarity">
    <text evidence="1 7 8 9">Belongs to the TRAFAC class TrmE-Era-EngA-EngB-Septin-like GTPase superfamily. Era GTPase family.</text>
</comment>
<dbReference type="AlphaFoldDB" id="A0A2T0U6Q5"/>
<dbReference type="GO" id="GO:0005829">
    <property type="term" value="C:cytosol"/>
    <property type="evidence" value="ECO:0007669"/>
    <property type="project" value="TreeGrafter"/>
</dbReference>
<comment type="caution">
    <text evidence="12">The sequence shown here is derived from an EMBL/GenBank/DDBJ whole genome shotgun (WGS) entry which is preliminary data.</text>
</comment>
<dbReference type="RefSeq" id="WP_106292210.1">
    <property type="nucleotide sequence ID" value="NZ_PVTH01000003.1"/>
</dbReference>
<sequence length="292" mass="33686">MSHKAGFVSIIGKPNAGKSTLMNALVGEKMSIITPKAQTTRHRILGIVNEPEYQIVFSDTPGVIKPAYGLQESMMGAVNDSLVDADIILFVTDINERHDESDVIEKLKNTQSPVAVIINKIDKSQQEYVFPKIEYWKQELNPSAIFAVSALHEHNVAGVMDYIIQNLPEHPPYYDKDTLTDRNQRFFVSEIIREKIFTLYAQEIPYSTEVIVTEYKEEEKMDRISVEIMVERDSQKNILIGKGGEMLKKVGTYARRDIEEFIQKKVFLQMFVKVIPDWRNRKNYLKRFGYED</sequence>
<accession>A0A2T0U6Q5</accession>
<feature type="binding site" evidence="7">
    <location>
        <begin position="59"/>
        <end position="63"/>
    </location>
    <ligand>
        <name>GTP</name>
        <dbReference type="ChEBI" id="CHEBI:37565"/>
    </ligand>
</feature>